<dbReference type="InterPro" id="IPR029044">
    <property type="entry name" value="Nucleotide-diphossugar_trans"/>
</dbReference>
<proteinExistence type="inferred from homology"/>
<dbReference type="RefSeq" id="WP_227704900.1">
    <property type="nucleotide sequence ID" value="NZ_CP123000.1"/>
</dbReference>
<dbReference type="Proteomes" id="UP001227095">
    <property type="component" value="Chromosome"/>
</dbReference>
<dbReference type="HAMAP" id="MF_00057">
    <property type="entry name" value="KdsB"/>
    <property type="match status" value="1"/>
</dbReference>
<evidence type="ECO:0000256" key="3">
    <source>
        <dbReference type="ARBA" id="ARBA00022985"/>
    </source>
</evidence>
<comment type="pathway">
    <text evidence="4">Nucleotide-sugar biosynthesis; CMP-3-deoxy-D-manno-octulosonate biosynthesis; CMP-3-deoxy-D-manno-octulosonate from 3-deoxy-D-manno-octulosonate and CTP: step 1/1.</text>
</comment>
<dbReference type="EMBL" id="CP123000">
    <property type="protein sequence ID" value="WGI68296.1"/>
    <property type="molecule type" value="Genomic_DNA"/>
</dbReference>
<name>A0ABY8M154_9HYPH</name>
<dbReference type="Gene3D" id="3.90.550.10">
    <property type="entry name" value="Spore Coat Polysaccharide Biosynthesis Protein SpsA, Chain A"/>
    <property type="match status" value="1"/>
</dbReference>
<evidence type="ECO:0000256" key="4">
    <source>
        <dbReference type="HAMAP-Rule" id="MF_00057"/>
    </source>
</evidence>
<dbReference type="PANTHER" id="PTHR42866">
    <property type="entry name" value="3-DEOXY-MANNO-OCTULOSONATE CYTIDYLYLTRANSFERASE"/>
    <property type="match status" value="1"/>
</dbReference>
<dbReference type="PANTHER" id="PTHR42866:SF2">
    <property type="entry name" value="3-DEOXY-MANNO-OCTULOSONATE CYTIDYLYLTRANSFERASE, MITOCHONDRIAL"/>
    <property type="match status" value="1"/>
</dbReference>
<evidence type="ECO:0000256" key="2">
    <source>
        <dbReference type="ARBA" id="ARBA00022695"/>
    </source>
</evidence>
<dbReference type="GO" id="GO:0008690">
    <property type="term" value="F:3-deoxy-manno-octulosonate cytidylyltransferase activity"/>
    <property type="evidence" value="ECO:0007669"/>
    <property type="project" value="UniProtKB-EC"/>
</dbReference>
<dbReference type="Pfam" id="PF02348">
    <property type="entry name" value="CTP_transf_3"/>
    <property type="match status" value="1"/>
</dbReference>
<comment type="similarity">
    <text evidence="4">Belongs to the KdsB family.</text>
</comment>
<dbReference type="InterPro" id="IPR004528">
    <property type="entry name" value="KdsB"/>
</dbReference>
<dbReference type="SUPFAM" id="SSF53448">
    <property type="entry name" value="Nucleotide-diphospho-sugar transferases"/>
    <property type="match status" value="1"/>
</dbReference>
<comment type="function">
    <text evidence="4">Activates KDO (a required 8-carbon sugar) for incorporation into bacterial lipopolysaccharide in Gram-negative bacteria.</text>
</comment>
<keyword evidence="6" id="KW-1185">Reference proteome</keyword>
<keyword evidence="3 4" id="KW-0448">Lipopolysaccharide biosynthesis</keyword>
<dbReference type="CDD" id="cd02517">
    <property type="entry name" value="CMP-KDO-Synthetase"/>
    <property type="match status" value="1"/>
</dbReference>
<dbReference type="NCBIfam" id="NF003952">
    <property type="entry name" value="PRK05450.1-5"/>
    <property type="match status" value="1"/>
</dbReference>
<organism evidence="5 6">
    <name type="scientific">Neorhizobium petrolearium</name>
    <dbReference type="NCBI Taxonomy" id="515361"/>
    <lineage>
        <taxon>Bacteria</taxon>
        <taxon>Pseudomonadati</taxon>
        <taxon>Pseudomonadota</taxon>
        <taxon>Alphaproteobacteria</taxon>
        <taxon>Hyphomicrobiales</taxon>
        <taxon>Rhizobiaceae</taxon>
        <taxon>Rhizobium/Agrobacterium group</taxon>
        <taxon>Neorhizobium</taxon>
    </lineage>
</organism>
<dbReference type="NCBIfam" id="TIGR00466">
    <property type="entry name" value="kdsB"/>
    <property type="match status" value="1"/>
</dbReference>
<comment type="catalytic activity">
    <reaction evidence="4">
        <text>3-deoxy-alpha-D-manno-oct-2-ulosonate + CTP = CMP-3-deoxy-beta-D-manno-octulosonate + diphosphate</text>
        <dbReference type="Rhea" id="RHEA:23448"/>
        <dbReference type="ChEBI" id="CHEBI:33019"/>
        <dbReference type="ChEBI" id="CHEBI:37563"/>
        <dbReference type="ChEBI" id="CHEBI:85986"/>
        <dbReference type="ChEBI" id="CHEBI:85987"/>
        <dbReference type="EC" id="2.7.7.38"/>
    </reaction>
</comment>
<keyword evidence="2 4" id="KW-0548">Nucleotidyltransferase</keyword>
<keyword evidence="4" id="KW-0963">Cytoplasm</keyword>
<comment type="subcellular location">
    <subcellularLocation>
        <location evidence="4">Cytoplasm</location>
    </subcellularLocation>
</comment>
<dbReference type="NCBIfam" id="NF003948">
    <property type="entry name" value="PRK05450.1-1"/>
    <property type="match status" value="1"/>
</dbReference>
<accession>A0ABY8M154</accession>
<sequence length="251" mass="27247">MKNSAFDRTLVLIPARMASTRLPGKPLADIAGLPMIVQVAKRAQEAEAGRIIVAVDHQDVYDAVAAAGFDVVMTRQDHQSGSDRIFEAVQKADPDAKMDFVINVQGDLPTIEPEAVRASLRPLENPSTDIATLTVEITDEHEKTNPNVVKIVGSPLSATRLRALYFTRATAPYGNGPLYHHIGLYAYRRAALEKFVSLGPSVLEKRESLEQLRALEAGMRIDAEIVDSVPLGVDTPADLEKARAILSARAS</sequence>
<dbReference type="EC" id="2.7.7.38" evidence="4"/>
<gene>
    <name evidence="4" type="primary">kdsB</name>
    <name evidence="5" type="ORF">QEO92_25630</name>
</gene>
<keyword evidence="1 4" id="KW-0808">Transferase</keyword>
<protein>
    <recommendedName>
        <fullName evidence="4">3-deoxy-manno-octulosonate cytidylyltransferase</fullName>
        <ecNumber evidence="4">2.7.7.38</ecNumber>
    </recommendedName>
    <alternativeName>
        <fullName evidence="4">CMP-2-keto-3-deoxyoctulosonic acid synthase</fullName>
        <shortName evidence="4">CKS</shortName>
        <shortName evidence="4">CMP-KDO synthase</shortName>
    </alternativeName>
</protein>
<evidence type="ECO:0000313" key="6">
    <source>
        <dbReference type="Proteomes" id="UP001227095"/>
    </source>
</evidence>
<evidence type="ECO:0000256" key="1">
    <source>
        <dbReference type="ARBA" id="ARBA00022679"/>
    </source>
</evidence>
<dbReference type="InterPro" id="IPR003329">
    <property type="entry name" value="Cytidylyl_trans"/>
</dbReference>
<reference evidence="5 6" key="1">
    <citation type="submission" date="2023-04" db="EMBL/GenBank/DDBJ databases">
        <title>Neorhizobium petrolearium OS53, complete genome.</title>
        <authorList>
            <person name="Yu T."/>
        </authorList>
    </citation>
    <scope>NUCLEOTIDE SEQUENCE [LARGE SCALE GENOMIC DNA]</scope>
    <source>
        <strain evidence="5 6">OS53</strain>
    </source>
</reference>
<evidence type="ECO:0000313" key="5">
    <source>
        <dbReference type="EMBL" id="WGI68296.1"/>
    </source>
</evidence>